<feature type="signal peptide" evidence="3">
    <location>
        <begin position="1"/>
        <end position="24"/>
    </location>
</feature>
<dbReference type="Gene3D" id="2.60.40.10">
    <property type="entry name" value="Immunoglobulins"/>
    <property type="match status" value="1"/>
</dbReference>
<accession>A0A6A5F581</accession>
<evidence type="ECO:0000256" key="2">
    <source>
        <dbReference type="SAM" id="Phobius"/>
    </source>
</evidence>
<feature type="region of interest" description="Disordered" evidence="1">
    <location>
        <begin position="230"/>
        <end position="257"/>
    </location>
</feature>
<keyword evidence="2" id="KW-0472">Membrane</keyword>
<name>A0A6A5F581_PERFL</name>
<dbReference type="AlphaFoldDB" id="A0A6A5F581"/>
<organism evidence="5 6">
    <name type="scientific">Perca fluviatilis</name>
    <name type="common">European perch</name>
    <dbReference type="NCBI Taxonomy" id="8168"/>
    <lineage>
        <taxon>Eukaryota</taxon>
        <taxon>Metazoa</taxon>
        <taxon>Chordata</taxon>
        <taxon>Craniata</taxon>
        <taxon>Vertebrata</taxon>
        <taxon>Euteleostomi</taxon>
        <taxon>Actinopterygii</taxon>
        <taxon>Neopterygii</taxon>
        <taxon>Teleostei</taxon>
        <taxon>Neoteleostei</taxon>
        <taxon>Acanthomorphata</taxon>
        <taxon>Eupercaria</taxon>
        <taxon>Perciformes</taxon>
        <taxon>Percoidei</taxon>
        <taxon>Percidae</taxon>
        <taxon>Percinae</taxon>
        <taxon>Perca</taxon>
    </lineage>
</organism>
<sequence length="302" mass="34030">MDRPAYTHLWICICFTFVCIYGRGQDLFPLCEVELKVRRGTTWKTVPQQRLTVRCPVKHCGESISVTWCKQLDTNKCERINHAENVEITQNDEHVKDELISYLTFTRISINDNGLYQCHVKGYKSQQISHFINISVSDLKQGVENYDNNAYELPRLAAGDKDVSWLPYFFICASIALLVATLTVSTHLSCYCWKRILTYNQSKRQEMSTHMIPDLPNRSAPSAPVLYDSYSQSAAGRPPSPSPLMTNGNQPAVANTADGSQVSDHAVYAVVNHCRIPAREQHAATEQNKNTDFAAISVSCTF</sequence>
<evidence type="ECO:0000259" key="4">
    <source>
        <dbReference type="PROSITE" id="PS50835"/>
    </source>
</evidence>
<dbReference type="PANTHER" id="PTHR37996">
    <property type="entry name" value="B- AND T-LYMPHOCYTE ATTENUATOR"/>
    <property type="match status" value="1"/>
</dbReference>
<protein>
    <recommendedName>
        <fullName evidence="4">Ig-like domain-containing protein</fullName>
    </recommendedName>
</protein>
<evidence type="ECO:0000256" key="3">
    <source>
        <dbReference type="SAM" id="SignalP"/>
    </source>
</evidence>
<feature type="transmembrane region" description="Helical" evidence="2">
    <location>
        <begin position="165"/>
        <end position="193"/>
    </location>
</feature>
<feature type="compositionally biased region" description="Polar residues" evidence="1">
    <location>
        <begin position="243"/>
        <end position="257"/>
    </location>
</feature>
<dbReference type="PROSITE" id="PS50835">
    <property type="entry name" value="IG_LIKE"/>
    <property type="match status" value="1"/>
</dbReference>
<keyword evidence="2" id="KW-1133">Transmembrane helix</keyword>
<dbReference type="InterPro" id="IPR036179">
    <property type="entry name" value="Ig-like_dom_sf"/>
</dbReference>
<comment type="caution">
    <text evidence="5">The sequence shown here is derived from an EMBL/GenBank/DDBJ whole genome shotgun (WGS) entry which is preliminary data.</text>
</comment>
<keyword evidence="2" id="KW-0812">Transmembrane</keyword>
<proteinExistence type="predicted"/>
<dbReference type="GO" id="GO:0002768">
    <property type="term" value="P:immune response-regulating cell surface receptor signaling pathway"/>
    <property type="evidence" value="ECO:0007669"/>
    <property type="project" value="InterPro"/>
</dbReference>
<reference evidence="5 6" key="1">
    <citation type="submission" date="2019-06" db="EMBL/GenBank/DDBJ databases">
        <title>A chromosome-scale genome assembly of the European perch, Perca fluviatilis.</title>
        <authorList>
            <person name="Roques C."/>
            <person name="Zahm M."/>
            <person name="Cabau C."/>
            <person name="Klopp C."/>
            <person name="Bouchez O."/>
            <person name="Donnadieu C."/>
            <person name="Kuhl H."/>
            <person name="Gislard M."/>
            <person name="Guendouz S."/>
            <person name="Journot L."/>
            <person name="Haffray P."/>
            <person name="Bestin A."/>
            <person name="Morvezen R."/>
            <person name="Feron R."/>
            <person name="Wen M."/>
            <person name="Jouanno E."/>
            <person name="Herpin A."/>
            <person name="Schartl M."/>
            <person name="Postlethwait J."/>
            <person name="Schaerlinger B."/>
            <person name="Chardard D."/>
            <person name="Lecocq T."/>
            <person name="Poncet C."/>
            <person name="Jaffrelo L."/>
            <person name="Lampietro C."/>
            <person name="Guiguen Y."/>
        </authorList>
    </citation>
    <scope>NUCLEOTIDE SEQUENCE [LARGE SCALE GENOMIC DNA]</scope>
    <source>
        <tissue evidence="5">Blood</tissue>
    </source>
</reference>
<dbReference type="InterPro" id="IPR007110">
    <property type="entry name" value="Ig-like_dom"/>
</dbReference>
<dbReference type="GO" id="GO:0005886">
    <property type="term" value="C:plasma membrane"/>
    <property type="evidence" value="ECO:0007669"/>
    <property type="project" value="InterPro"/>
</dbReference>
<dbReference type="InterPro" id="IPR039257">
    <property type="entry name" value="BTLA"/>
</dbReference>
<evidence type="ECO:0000256" key="1">
    <source>
        <dbReference type="SAM" id="MobiDB-lite"/>
    </source>
</evidence>
<dbReference type="SUPFAM" id="SSF48726">
    <property type="entry name" value="Immunoglobulin"/>
    <property type="match status" value="1"/>
</dbReference>
<evidence type="ECO:0000313" key="6">
    <source>
        <dbReference type="Proteomes" id="UP000465112"/>
    </source>
</evidence>
<evidence type="ECO:0000313" key="5">
    <source>
        <dbReference type="EMBL" id="KAF1382662.1"/>
    </source>
</evidence>
<dbReference type="GO" id="GO:0038023">
    <property type="term" value="F:signaling receptor activity"/>
    <property type="evidence" value="ECO:0007669"/>
    <property type="project" value="InterPro"/>
</dbReference>
<feature type="domain" description="Ig-like" evidence="4">
    <location>
        <begin position="29"/>
        <end position="129"/>
    </location>
</feature>
<keyword evidence="3" id="KW-0732">Signal</keyword>
<dbReference type="EMBL" id="VHII01000012">
    <property type="protein sequence ID" value="KAF1382662.1"/>
    <property type="molecule type" value="Genomic_DNA"/>
</dbReference>
<dbReference type="OrthoDB" id="9947981at2759"/>
<dbReference type="Proteomes" id="UP000465112">
    <property type="component" value="Chromosome 12"/>
</dbReference>
<keyword evidence="6" id="KW-1185">Reference proteome</keyword>
<dbReference type="SMART" id="SM00409">
    <property type="entry name" value="IG"/>
    <property type="match status" value="1"/>
</dbReference>
<feature type="chain" id="PRO_5025451117" description="Ig-like domain-containing protein" evidence="3">
    <location>
        <begin position="25"/>
        <end position="302"/>
    </location>
</feature>
<dbReference type="InterPro" id="IPR003599">
    <property type="entry name" value="Ig_sub"/>
</dbReference>
<dbReference type="PANTHER" id="PTHR37996:SF1">
    <property type="entry name" value="B- AND T-LYMPHOCYTE ATTENUATOR"/>
    <property type="match status" value="1"/>
</dbReference>
<gene>
    <name evidence="5" type="ORF">PFLUV_G00146100</name>
</gene>
<dbReference type="InterPro" id="IPR013783">
    <property type="entry name" value="Ig-like_fold"/>
</dbReference>